<dbReference type="Pfam" id="PF02441">
    <property type="entry name" value="Flavoprotein"/>
    <property type="match status" value="1"/>
</dbReference>
<comment type="function">
    <text evidence="3">Catalyzes two sequential steps in the biosynthesis of coenzyme A. In the first step cysteine is conjugated to 4'-phosphopantothenate to form 4-phosphopantothenoylcysteine. In the second step the latter compound is decarboxylated to form 4'-phosphopantotheine.</text>
</comment>
<keyword evidence="2 3" id="KW-0456">Lyase</keyword>
<dbReference type="InterPro" id="IPR005252">
    <property type="entry name" value="CoaBC"/>
</dbReference>
<keyword evidence="3 4" id="KW-0288">FMN</keyword>
<comment type="similarity">
    <text evidence="3 4">In the C-terminal section; belongs to the PPC synthetase family.</text>
</comment>
<dbReference type="KEGG" id="hoh:Hoch_5016"/>
<comment type="function">
    <text evidence="4">Catalyzes two steps in the biosynthesis of coenzyme A. In the first step cysteine is conjugated to 4'-phosphopantothenate to form 4-phosphopantothenoylcysteine, in the latter compound is decarboxylated to form 4'-phosphopantotheine.</text>
</comment>
<dbReference type="UniPathway" id="UPA00241">
    <property type="reaction ID" value="UER00353"/>
</dbReference>
<dbReference type="InterPro" id="IPR035929">
    <property type="entry name" value="CoaB-like_sf"/>
</dbReference>
<comment type="catalytic activity">
    <reaction evidence="3 4">
        <text>N-[(R)-4-phosphopantothenoyl]-L-cysteine + H(+) = (R)-4'-phosphopantetheine + CO2</text>
        <dbReference type="Rhea" id="RHEA:16793"/>
        <dbReference type="ChEBI" id="CHEBI:15378"/>
        <dbReference type="ChEBI" id="CHEBI:16526"/>
        <dbReference type="ChEBI" id="CHEBI:59458"/>
        <dbReference type="ChEBI" id="CHEBI:61723"/>
        <dbReference type="EC" id="4.1.1.36"/>
    </reaction>
</comment>
<feature type="domain" description="DNA/pantothenate metabolism flavoprotein C-terminal" evidence="6">
    <location>
        <begin position="194"/>
        <end position="410"/>
    </location>
</feature>
<keyword evidence="3 4" id="KW-0285">Flavoprotein</keyword>
<comment type="similarity">
    <text evidence="3 4">In the N-terminal section; belongs to the HFCD (homo-oligomeric flavin containing Cys decarboxylase) superfamily.</text>
</comment>
<name>D0LVE4_HALO1</name>
<dbReference type="Proteomes" id="UP000001880">
    <property type="component" value="Chromosome"/>
</dbReference>
<evidence type="ECO:0000256" key="4">
    <source>
        <dbReference type="RuleBase" id="RU364078"/>
    </source>
</evidence>
<dbReference type="InterPro" id="IPR003382">
    <property type="entry name" value="Flavoprotein"/>
</dbReference>
<dbReference type="GO" id="GO:0071513">
    <property type="term" value="C:phosphopantothenoylcysteine decarboxylase complex"/>
    <property type="evidence" value="ECO:0007669"/>
    <property type="project" value="TreeGrafter"/>
</dbReference>
<dbReference type="EC" id="6.3.2.5" evidence="3"/>
<comment type="pathway">
    <text evidence="3 4">Cofactor biosynthesis; coenzyme A biosynthesis; CoA from (R)-pantothenate: step 2/5.</text>
</comment>
<keyword evidence="3 4" id="KW-0436">Ligase</keyword>
<dbReference type="Gene3D" id="3.40.50.10300">
    <property type="entry name" value="CoaB-like"/>
    <property type="match status" value="1"/>
</dbReference>
<evidence type="ECO:0000256" key="1">
    <source>
        <dbReference type="ARBA" id="ARBA00022793"/>
    </source>
</evidence>
<evidence type="ECO:0000259" key="6">
    <source>
        <dbReference type="Pfam" id="PF04127"/>
    </source>
</evidence>
<dbReference type="Pfam" id="PF04127">
    <property type="entry name" value="DFP"/>
    <property type="match status" value="1"/>
</dbReference>
<feature type="region of interest" description="Phosphopantothenate--cysteine ligase" evidence="3">
    <location>
        <begin position="199"/>
        <end position="430"/>
    </location>
</feature>
<evidence type="ECO:0000313" key="7">
    <source>
        <dbReference type="EMBL" id="ACY17505.1"/>
    </source>
</evidence>
<sequence length="430" mass="45180">MSEAVPKDHALVGKHIVLGVAAGIAAYKSVELVRLLTKAGAEVQVVMTEKARHFVGELTFQALTGRPVFFDLFDLSQESEIGHIQVADRADLIIIAPATANTIARLAAGTAEDALGAVVLASRAPLLLAPSMNVNMWGHPLTQANVRRLVDLAGAATVGPGDGFLACRWTGPGRLAEPADIVEAAARLLTVRDLAERRIVISAGPTHEAIDPVRYIGNRSSGKMGYALARAAARRGARVHLVSGPVALPVPPGVEIVRVSDARAMDAAVREAAGEADAVIMAAAVADFRPRAPAGGKLKKGHFLDAGALHIELDENPDILAALGRERAARERRRPVLVGFAAETEEIIASARDKLTRKQCDLVVANDVSQPDAGFEVDTNRVVLVAHGREDHLDVQSKDAIAHHILDRLGELLAAAGAPPAPAETPPSTG</sequence>
<dbReference type="NCBIfam" id="TIGR00521">
    <property type="entry name" value="coaBC_dfp"/>
    <property type="match status" value="1"/>
</dbReference>
<feature type="region of interest" description="Phosphopantothenoylcysteine decarboxylase" evidence="3">
    <location>
        <begin position="1"/>
        <end position="198"/>
    </location>
</feature>
<gene>
    <name evidence="3" type="primary">coaBC</name>
    <name evidence="7" type="ordered locus">Hoch_5016</name>
</gene>
<dbReference type="GO" id="GO:0046872">
    <property type="term" value="F:metal ion binding"/>
    <property type="evidence" value="ECO:0007669"/>
    <property type="project" value="UniProtKB-KW"/>
</dbReference>
<organism evidence="7 8">
    <name type="scientific">Haliangium ochraceum (strain DSM 14365 / JCM 11303 / SMP-2)</name>
    <dbReference type="NCBI Taxonomy" id="502025"/>
    <lineage>
        <taxon>Bacteria</taxon>
        <taxon>Pseudomonadati</taxon>
        <taxon>Myxococcota</taxon>
        <taxon>Polyangia</taxon>
        <taxon>Haliangiales</taxon>
        <taxon>Kofleriaceae</taxon>
        <taxon>Haliangium</taxon>
    </lineage>
</organism>
<dbReference type="eggNOG" id="COG0452">
    <property type="taxonomic scope" value="Bacteria"/>
</dbReference>
<comment type="catalytic activity">
    <reaction evidence="3 4">
        <text>(R)-4'-phosphopantothenate + L-cysteine + CTP = N-[(R)-4-phosphopantothenoyl]-L-cysteine + CMP + diphosphate + H(+)</text>
        <dbReference type="Rhea" id="RHEA:19397"/>
        <dbReference type="ChEBI" id="CHEBI:10986"/>
        <dbReference type="ChEBI" id="CHEBI:15378"/>
        <dbReference type="ChEBI" id="CHEBI:33019"/>
        <dbReference type="ChEBI" id="CHEBI:35235"/>
        <dbReference type="ChEBI" id="CHEBI:37563"/>
        <dbReference type="ChEBI" id="CHEBI:59458"/>
        <dbReference type="ChEBI" id="CHEBI:60377"/>
        <dbReference type="EC" id="6.3.2.5"/>
    </reaction>
</comment>
<dbReference type="STRING" id="502025.Hoch_5016"/>
<keyword evidence="8" id="KW-1185">Reference proteome</keyword>
<evidence type="ECO:0000259" key="5">
    <source>
        <dbReference type="Pfam" id="PF02441"/>
    </source>
</evidence>
<feature type="binding site" evidence="3">
    <location>
        <begin position="317"/>
        <end position="320"/>
    </location>
    <ligand>
        <name>CTP</name>
        <dbReference type="ChEBI" id="CHEBI:37563"/>
    </ligand>
</feature>
<keyword evidence="1 3" id="KW-0210">Decarboxylase</keyword>
<comment type="pathway">
    <text evidence="3 4">Cofactor biosynthesis; coenzyme A biosynthesis; CoA from (R)-pantothenate: step 3/5.</text>
</comment>
<dbReference type="GO" id="GO:0010181">
    <property type="term" value="F:FMN binding"/>
    <property type="evidence" value="ECO:0007669"/>
    <property type="project" value="UniProtKB-UniRule"/>
</dbReference>
<feature type="binding site" evidence="3">
    <location>
        <position position="340"/>
    </location>
    <ligand>
        <name>CTP</name>
        <dbReference type="ChEBI" id="CHEBI:37563"/>
    </ligand>
</feature>
<reference evidence="7 8" key="1">
    <citation type="journal article" date="2010" name="Stand. Genomic Sci.">
        <title>Complete genome sequence of Haliangium ochraceum type strain (SMP-2).</title>
        <authorList>
            <consortium name="US DOE Joint Genome Institute (JGI-PGF)"/>
            <person name="Ivanova N."/>
            <person name="Daum C."/>
            <person name="Lang E."/>
            <person name="Abt B."/>
            <person name="Kopitz M."/>
            <person name="Saunders E."/>
            <person name="Lapidus A."/>
            <person name="Lucas S."/>
            <person name="Glavina Del Rio T."/>
            <person name="Nolan M."/>
            <person name="Tice H."/>
            <person name="Copeland A."/>
            <person name="Cheng J.F."/>
            <person name="Chen F."/>
            <person name="Bruce D."/>
            <person name="Goodwin L."/>
            <person name="Pitluck S."/>
            <person name="Mavromatis K."/>
            <person name="Pati A."/>
            <person name="Mikhailova N."/>
            <person name="Chen A."/>
            <person name="Palaniappan K."/>
            <person name="Land M."/>
            <person name="Hauser L."/>
            <person name="Chang Y.J."/>
            <person name="Jeffries C.D."/>
            <person name="Detter J.C."/>
            <person name="Brettin T."/>
            <person name="Rohde M."/>
            <person name="Goker M."/>
            <person name="Bristow J."/>
            <person name="Markowitz V."/>
            <person name="Eisen J.A."/>
            <person name="Hugenholtz P."/>
            <person name="Kyrpides N.C."/>
            <person name="Klenk H.P."/>
        </authorList>
    </citation>
    <scope>NUCLEOTIDE SEQUENCE [LARGE SCALE GENOMIC DNA]</scope>
    <source>
        <strain evidence="8">DSM 14365 / CIP 107738 / JCM 11303 / AJ 13395 / SMP-2</strain>
    </source>
</reference>
<feature type="domain" description="Flavoprotein" evidence="5">
    <location>
        <begin position="14"/>
        <end position="187"/>
    </location>
</feature>
<dbReference type="SUPFAM" id="SSF102645">
    <property type="entry name" value="CoaB-like"/>
    <property type="match status" value="1"/>
</dbReference>
<dbReference type="HAMAP" id="MF_02225">
    <property type="entry name" value="CoaBC"/>
    <property type="match status" value="1"/>
</dbReference>
<dbReference type="SUPFAM" id="SSF52507">
    <property type="entry name" value="Homo-oligomeric flavin-containing Cys decarboxylases, HFCD"/>
    <property type="match status" value="1"/>
</dbReference>
<dbReference type="GO" id="GO:0015937">
    <property type="term" value="P:coenzyme A biosynthetic process"/>
    <property type="evidence" value="ECO:0007669"/>
    <property type="project" value="UniProtKB-UniRule"/>
</dbReference>
<feature type="binding site" evidence="3">
    <location>
        <position position="287"/>
    </location>
    <ligand>
        <name>CTP</name>
        <dbReference type="ChEBI" id="CHEBI:37563"/>
    </ligand>
</feature>
<feature type="binding site" evidence="3">
    <location>
        <position position="354"/>
    </location>
    <ligand>
        <name>CTP</name>
        <dbReference type="ChEBI" id="CHEBI:37563"/>
    </ligand>
</feature>
<dbReference type="PANTHER" id="PTHR14359:SF6">
    <property type="entry name" value="PHOSPHOPANTOTHENOYLCYSTEINE DECARBOXYLASE"/>
    <property type="match status" value="1"/>
</dbReference>
<dbReference type="PANTHER" id="PTHR14359">
    <property type="entry name" value="HOMO-OLIGOMERIC FLAVIN CONTAINING CYS DECARBOXYLASE FAMILY"/>
    <property type="match status" value="1"/>
</dbReference>
<dbReference type="RefSeq" id="WP_012830097.1">
    <property type="nucleotide sequence ID" value="NC_013440.1"/>
</dbReference>
<dbReference type="InterPro" id="IPR036551">
    <property type="entry name" value="Flavin_trans-like"/>
</dbReference>
<dbReference type="GO" id="GO:0015941">
    <property type="term" value="P:pantothenate catabolic process"/>
    <property type="evidence" value="ECO:0007669"/>
    <property type="project" value="InterPro"/>
</dbReference>
<dbReference type="Gene3D" id="3.40.50.1950">
    <property type="entry name" value="Flavin prenyltransferase-like"/>
    <property type="match status" value="1"/>
</dbReference>
<dbReference type="GO" id="GO:0004633">
    <property type="term" value="F:phosphopantothenoylcysteine decarboxylase activity"/>
    <property type="evidence" value="ECO:0007669"/>
    <property type="project" value="UniProtKB-UniRule"/>
</dbReference>
<feature type="binding site" evidence="3">
    <location>
        <position position="358"/>
    </location>
    <ligand>
        <name>CTP</name>
        <dbReference type="ChEBI" id="CHEBI:37563"/>
    </ligand>
</feature>
<feature type="binding site" evidence="3">
    <location>
        <position position="297"/>
    </location>
    <ligand>
        <name>CTP</name>
        <dbReference type="ChEBI" id="CHEBI:37563"/>
    </ligand>
</feature>
<keyword evidence="3" id="KW-0511">Multifunctional enzyme</keyword>
<feature type="active site" description="Proton donor" evidence="3">
    <location>
        <position position="167"/>
    </location>
</feature>
<dbReference type="HOGENOM" id="CLU_033319_0_1_7"/>
<dbReference type="EMBL" id="CP001804">
    <property type="protein sequence ID" value="ACY17505.1"/>
    <property type="molecule type" value="Genomic_DNA"/>
</dbReference>
<evidence type="ECO:0000256" key="3">
    <source>
        <dbReference type="HAMAP-Rule" id="MF_02225"/>
    </source>
</evidence>
<accession>D0LVE4</accession>
<comment type="cofactor">
    <cofactor evidence="3">
        <name>Mg(2+)</name>
        <dbReference type="ChEBI" id="CHEBI:18420"/>
    </cofactor>
</comment>
<dbReference type="GO" id="GO:0004632">
    <property type="term" value="F:phosphopantothenate--cysteine ligase activity"/>
    <property type="evidence" value="ECO:0007669"/>
    <property type="project" value="UniProtKB-UniRule"/>
</dbReference>
<keyword evidence="3" id="KW-0479">Metal-binding</keyword>
<dbReference type="EC" id="4.1.1.36" evidence="3"/>
<evidence type="ECO:0000313" key="8">
    <source>
        <dbReference type="Proteomes" id="UP000001880"/>
    </source>
</evidence>
<proteinExistence type="inferred from homology"/>
<protein>
    <recommendedName>
        <fullName evidence="3">Coenzyme A biosynthesis bifunctional protein CoaBC</fullName>
    </recommendedName>
    <alternativeName>
        <fullName evidence="3">DNA/pantothenate metabolism flavoprotein</fullName>
    </alternativeName>
    <alternativeName>
        <fullName evidence="3">Phosphopantothenoylcysteine synthetase/decarboxylase</fullName>
        <shortName evidence="3">PPCS-PPCDC</shortName>
    </alternativeName>
    <domain>
        <recommendedName>
            <fullName evidence="3">Phosphopantothenoylcysteine decarboxylase</fullName>
            <shortName evidence="3">PPC decarboxylase</shortName>
            <shortName evidence="3">PPC-DC</shortName>
            <ecNumber evidence="3">4.1.1.36</ecNumber>
        </recommendedName>
        <alternativeName>
            <fullName evidence="3">CoaC</fullName>
        </alternativeName>
    </domain>
    <domain>
        <recommendedName>
            <fullName evidence="3">Phosphopantothenate--cysteine ligase</fullName>
            <ecNumber evidence="3">6.3.2.5</ecNumber>
        </recommendedName>
        <alternativeName>
            <fullName evidence="3">CoaB</fullName>
        </alternativeName>
        <alternativeName>
            <fullName evidence="3">Phosphopantothenoylcysteine synthetase</fullName>
            <shortName evidence="3">PPC synthetase</shortName>
            <shortName evidence="3">PPC-S</shortName>
        </alternativeName>
    </domain>
</protein>
<dbReference type="InterPro" id="IPR007085">
    <property type="entry name" value="DNA/pantothenate-metab_flavo_C"/>
</dbReference>
<comment type="cofactor">
    <cofactor evidence="3">
        <name>FMN</name>
        <dbReference type="ChEBI" id="CHEBI:58210"/>
    </cofactor>
    <text evidence="3">Binds 1 FMN per subunit.</text>
</comment>
<comment type="caution">
    <text evidence="3">Lacks conserved residue(s) required for the propagation of feature annotation.</text>
</comment>
<evidence type="ECO:0000256" key="2">
    <source>
        <dbReference type="ARBA" id="ARBA00023239"/>
    </source>
</evidence>
<keyword evidence="3" id="KW-0460">Magnesium</keyword>
<dbReference type="AlphaFoldDB" id="D0LVE4"/>